<dbReference type="EnsemblPlants" id="QL05p061741:mrna">
    <property type="protein sequence ID" value="QL05p061741:mrna"/>
    <property type="gene ID" value="QL05p061741"/>
</dbReference>
<reference evidence="2 3" key="1">
    <citation type="journal article" date="2016" name="G3 (Bethesda)">
        <title>First Draft Assembly and Annotation of the Genome of a California Endemic Oak Quercus lobata Nee (Fagaceae).</title>
        <authorList>
            <person name="Sork V.L."/>
            <person name="Fitz-Gibbon S.T."/>
            <person name="Puiu D."/>
            <person name="Crepeau M."/>
            <person name="Gugger P.F."/>
            <person name="Sherman R."/>
            <person name="Stevens K."/>
            <person name="Langley C.H."/>
            <person name="Pellegrini M."/>
            <person name="Salzberg S.L."/>
        </authorList>
    </citation>
    <scope>NUCLEOTIDE SEQUENCE [LARGE SCALE GENOMIC DNA]</scope>
    <source>
        <strain evidence="2 3">cv. SW786</strain>
    </source>
</reference>
<feature type="transmembrane region" description="Helical" evidence="1">
    <location>
        <begin position="160"/>
        <end position="178"/>
    </location>
</feature>
<evidence type="ECO:0000256" key="1">
    <source>
        <dbReference type="SAM" id="Phobius"/>
    </source>
</evidence>
<keyword evidence="1" id="KW-0472">Membrane</keyword>
<dbReference type="InParanoid" id="A0A7N2LQL7"/>
<name>A0A7N2LQL7_QUELO</name>
<evidence type="ECO:0000313" key="2">
    <source>
        <dbReference type="EnsemblPlants" id="QL05p061741:mrna"/>
    </source>
</evidence>
<dbReference type="Proteomes" id="UP000594261">
    <property type="component" value="Chromosome 5"/>
</dbReference>
<evidence type="ECO:0000313" key="3">
    <source>
        <dbReference type="Proteomes" id="UP000594261"/>
    </source>
</evidence>
<accession>A0A7N2LQL7</accession>
<organism evidence="2 3">
    <name type="scientific">Quercus lobata</name>
    <name type="common">Valley oak</name>
    <dbReference type="NCBI Taxonomy" id="97700"/>
    <lineage>
        <taxon>Eukaryota</taxon>
        <taxon>Viridiplantae</taxon>
        <taxon>Streptophyta</taxon>
        <taxon>Embryophyta</taxon>
        <taxon>Tracheophyta</taxon>
        <taxon>Spermatophyta</taxon>
        <taxon>Magnoliopsida</taxon>
        <taxon>eudicotyledons</taxon>
        <taxon>Gunneridae</taxon>
        <taxon>Pentapetalae</taxon>
        <taxon>rosids</taxon>
        <taxon>fabids</taxon>
        <taxon>Fagales</taxon>
        <taxon>Fagaceae</taxon>
        <taxon>Quercus</taxon>
    </lineage>
</organism>
<sequence>MFRLTSRPNEVPSDAKFSLLIDPYTKAWRVDMIRRYFSSVDASAILSIPLSSRLPADRLVWVYNPSRKVIDDLICKHARRELKVVGIFSGIVLRLMRFGNLLVFLLLHMSNEARQGKARQQALAIVQKARLLLEEFHTALKIPQSETENEVTGFHLKHPGTSLTLMGLLLLTYMLLVLE</sequence>
<keyword evidence="1" id="KW-1133">Transmembrane helix</keyword>
<reference evidence="2" key="2">
    <citation type="submission" date="2021-01" db="UniProtKB">
        <authorList>
            <consortium name="EnsemblPlants"/>
        </authorList>
    </citation>
    <scope>IDENTIFICATION</scope>
</reference>
<dbReference type="AlphaFoldDB" id="A0A7N2LQL7"/>
<dbReference type="Gramene" id="QL05p061741:mrna">
    <property type="protein sequence ID" value="QL05p061741:mrna"/>
    <property type="gene ID" value="QL05p061741"/>
</dbReference>
<feature type="transmembrane region" description="Helical" evidence="1">
    <location>
        <begin position="84"/>
        <end position="107"/>
    </location>
</feature>
<keyword evidence="3" id="KW-1185">Reference proteome</keyword>
<protein>
    <submittedName>
        <fullName evidence="2">Uncharacterized protein</fullName>
    </submittedName>
</protein>
<dbReference type="EMBL" id="LRBV02000005">
    <property type="status" value="NOT_ANNOTATED_CDS"/>
    <property type="molecule type" value="Genomic_DNA"/>
</dbReference>
<keyword evidence="1" id="KW-0812">Transmembrane</keyword>
<proteinExistence type="predicted"/>